<evidence type="ECO:0000256" key="1">
    <source>
        <dbReference type="ARBA" id="ARBA00004245"/>
    </source>
</evidence>
<feature type="coiled-coil region" evidence="8">
    <location>
        <begin position="1041"/>
        <end position="1075"/>
    </location>
</feature>
<dbReference type="GO" id="GO:0016020">
    <property type="term" value="C:membrane"/>
    <property type="evidence" value="ECO:0007669"/>
    <property type="project" value="UniProtKB-ARBA"/>
</dbReference>
<feature type="coiled-coil region" evidence="8">
    <location>
        <begin position="1491"/>
        <end position="1518"/>
    </location>
</feature>
<sequence length="3278" mass="382468">GCGSPHGVKETGWRLRMTMGTEYEKDHIKKLQEQRMSMQKKTFTNWMNNVFSRNNVNIEIEDVYTDLKDGISLMKLLELLSGEALPKPSQGKMRVHFLENNSKAITFLKSKVQVKVIGPENIVDGDRTLILGLIWIIILRFQISSIKLDKEEFGGKADNLFANEALLLWCQHKTASYSNVSVKDFSKSWSDGLAFNALIHAHRPDLIHYSSLRQDQPIKNLNNAFDVAEKEFGISKLLDAEDVAVPYPDERSIMTYVSLYYHYFSRLKQGQTIQKRLNKIIFLLCETDDLKLQYEQMVSDLLRWIKQKVVELDDRHFPNSLQEMWLLMANFKTFRTVEKPPKYQEKGMIEAHLFNIRTKQRANNQRPYLPPEGKMLQDVEKHWIILEKSEHNRGKALQKEMLRLERLEQLAQRFLKKAALRESYLEDMRKVIGKQDFWPESVDRMEAASKKLEAIVADVLPRRERFSALDEMATVISQENYHGKDQILQKSISKQWQDLLDQLRRREQSMGTMQEMLGLLRDIDAITEELKELQVLVNSQDCGKQLLEVVDLLQNHNLVDSQISSYDGRLTHITQRTAEISKDSTVKSELLHAKVQMLRQLYQNLTAQSKSRKSQLEEALKLFEFFRDCKEEESWISEKWKLARMTTLGKDVSQITASIQKNKALEAECNSHRAVCADVMRRGWELSQKNPMRQDDILRQTDNLQKLWQQLQDEVADRKSRLQAAALIKQYFADIDEANSWLRERQPLLASKDYGKDESSAEALLHRHLRLEKEIAAYSSEMRRLKEQADTAREAPSDLNQKTTKLPFSRTWATSETASTGTSSLDDHFLPENIWKTQEEIDSLYEHLQSMAENRKKALEEMIGYYRFCSSCEEFQSWMRDKENIFRTLQPQAENVEVMQQKYQRFLTELAAGKGQLEDIGNLAAKYGKISPSKYFEIQTWMEKINIRWQSMETLKEEKGSELIGVADVRTFLQDCQSIGVLLQNKMVQLRDLEPGNSPAGLESDKRKLYTIEREVLVTERKIEYLRSVAKSIKDTNPAESRAITEQVENMERLLAKLKLEIQKKRDILQWAQNQQSFLQDSRRLLLWAEGIREKLSSEEMGLDVGSAEQLLKEHQDLLIEIGSQNESSDGEISPSASSMYPESRDVHQTMERLAKENKELEEMWEKRWKKLQDGLELQKFNREGDRINAALSGHEAFLRGDDLGDHVDAVRSLLKQHQEFEQLLMALKRRVEALNENGVNLLESRHFASHEFNRDAAELLLWMEEKYKIASDESYRDPTNVLRKLKWHEAAEKEMLANEEHFTTLIKVKAALELSFPSYSVQEKMSELQKKWRELYGKMIERGDKLRQAGQQEQLMELLQDAKKKIEKIEKVLQESETGHDLRSSRDLLKQHRQLENETRELAEKMNAIVSHARKMATNHFDSQRILDETQKYLKRFESLQAPLYERRKLLEAAVDLYEFYHSHDMELNWINERLPIAHSTNCGKSLDVAQNLLQKHKELQAEVNAHKQQVQRVLDKGKTMIVNQHPSAQKISEKCQELVTAWQGLEKSCEERMKQLQHSVGFQEFLMTTSDLEAWIAEKYPFVTSKDYGKDEDGTLKLIKKHKALEHEIAIYQDLLKELSESVQTLPLVDSTQYIEVDAPKEQVHSRLQELQELAAARGKKLDETLVLHEFLREYEELEDWITQQKQTASSEDYGNDYEHVLQLCAKYETFRRQLEAAGKRVVAFQELADNLLNQGYSESWEIRQMQKQLSIPDDVAKDMRGVQTQLRNHVALEHELSGNEQQLQELIHSADHVLPHCSKKQVEDLKAKQQAIVTNWKALKSKVEQRRRLLERAYKLYEFQAHVWDYFLWTAEIIREMRAKESIRNISTSSLRLTQHQQLLAEIEAREEKYSHVVQLGQSLLQDEEMPSKEVIETPLSSALLEEKKNVYDAWRQKKEWLEKIHQEQMFYKDWDHLDMLLNSQEVYLKSSDLGRSVDEVEQLIRKHEAFEKLLASQDEKASRLGKADGLEGQKIQHKLDVIHERKRQIKDLSQSRKEKLQTALLLALFYQNLEEAEDWISERMQKLEDPSIQDPSNLQDKMKLLQKHQVFEAEILANEEIITAVNKKGEALVSKGHPKSGEIRRQVRTLQEHWEKLKKAVAARGKMLEDSRDFLEFLQKVDQVEAWIREKEVMINVGDVGNDYEHCLQLKKKLNEFRGATSGSTVDDAHIRAINALAMKLERQNKEETKTIYERRKQLNEKWNSFHGNLNAYRKKLEGALEIHALIREIDDITERITEKSVLMQALDYGKDVESVENLMRRHEEMEREISVIKSKMEPLELESFRLSTRNPSINDKLTMKQQEMKNNWLRLQGQAKQRREKLAASYQLQKFNLEMKEILDWAQNTRALMEAGGLPKSANEAESMIEEHQERKASIFCGSNCSYWESFMHLSITWAGGAQGSRASEGQLILVPTYQLLLYTHERRAWQAGAGETEETRKILFASVLYPPQVAAWINEKNSIAQDDSWKDPSNLQTKLQRHQTFQAEIMANRNHLDSIKSVREAGFWARVGHWRERLQTVFKGSFLLACSQGLHFQRNVEDTEKWLEGVENDLKAPYNDSDLVVLNSHLKKQEEMEEDIAAHRDRLQELVVTAQQFQREKHFLADELEEKVDELVQRYKRLRDPLQERRGSLEASRLQYQFFRDVDEELAWVREKLPLASSKDYGKSLVTVQSLQEKHQNLENEINSRDALTKAVISTGQKLVRGGHSASRKILEHLKELETSVETLKAEAQDRRLRLMQSYEAHLFLNELLEVEAWLAERSFILETSDYGKNEESTQVLLRKLEATKLDMDSFGLRIEKVQATGESKEVSPPGILADYQALLQKSDTQRKRLQEQFQLYQFEREFQLVDTWLSSKLSVAESDDYGQDLDDVEVLEKKFKDFVNEMKPLGHSKVASLNELASKLDKEGHSKMDVIQKRTKQINEMWETLCNAIQMRTENLRAAHQVHQYDHDVDEVKGWMQEKEAVVDIEDYGYDLPGVQTLLSHLEGSLYMSPQLWDVCIPKRPAESDSFSFYPLFCRAWANEMHALVISEELKNDVLGAELLIKRHEEYKREIEKQWLKYEEMQRAGGDLMKNGHFMSVEIEEKLLELSELMKKVKESWDMRKVLYEENWEIQLLRRELEQAEAWLAAKESFLSDPSYGDSVSEVEELLKKHHDFEKMLAAQEEKFAQLSRKTKVSSRSCRGEVKIFFCQDQQKGCEKQGDPLLNTWRDFTSFRISVGSWSHLKETEDSKGLKIKGD</sequence>
<keyword evidence="3" id="KW-0117">Actin capping</keyword>
<dbReference type="GO" id="GO:0005737">
    <property type="term" value="C:cytoplasm"/>
    <property type="evidence" value="ECO:0007669"/>
    <property type="project" value="UniProtKB-ARBA"/>
</dbReference>
<dbReference type="FunFam" id="1.20.58.60:FF:000145">
    <property type="entry name" value="Spectrin beta chain, non-erythrocytic"/>
    <property type="match status" value="1"/>
</dbReference>
<reference evidence="10" key="3">
    <citation type="submission" date="2025-09" db="UniProtKB">
        <authorList>
            <consortium name="Ensembl"/>
        </authorList>
    </citation>
    <scope>IDENTIFICATION</scope>
</reference>
<dbReference type="Pfam" id="PF00307">
    <property type="entry name" value="CH"/>
    <property type="match status" value="2"/>
</dbReference>
<evidence type="ECO:0000256" key="2">
    <source>
        <dbReference type="ARBA" id="ARBA00006826"/>
    </source>
</evidence>
<evidence type="ECO:0000313" key="10">
    <source>
        <dbReference type="Ensembl" id="ENSCUSP00005007265.1"/>
    </source>
</evidence>
<keyword evidence="4" id="KW-0963">Cytoplasm</keyword>
<dbReference type="GO" id="GO:0051693">
    <property type="term" value="P:actin filament capping"/>
    <property type="evidence" value="ECO:0007669"/>
    <property type="project" value="UniProtKB-KW"/>
</dbReference>
<dbReference type="InterPro" id="IPR002017">
    <property type="entry name" value="Spectrin_repeat"/>
</dbReference>
<gene>
    <name evidence="10" type="primary">SPTBN5</name>
</gene>
<dbReference type="InterPro" id="IPR001589">
    <property type="entry name" value="Actinin_actin-bd_CS"/>
</dbReference>
<dbReference type="CDD" id="cd00176">
    <property type="entry name" value="SPEC"/>
    <property type="match status" value="12"/>
</dbReference>
<proteinExistence type="inferred from homology"/>
<dbReference type="CDD" id="cd21247">
    <property type="entry name" value="CH_SPTBN5_rpt1"/>
    <property type="match status" value="1"/>
</dbReference>
<comment type="subcellular location">
    <subcellularLocation>
        <location evidence="1">Cytoplasm</location>
        <location evidence="1">Cytoskeleton</location>
    </subcellularLocation>
</comment>
<keyword evidence="8" id="KW-0175">Coiled coil</keyword>
<feature type="coiled-coil region" evidence="8">
    <location>
        <begin position="3186"/>
        <end position="3213"/>
    </location>
</feature>
<dbReference type="InterPro" id="IPR001715">
    <property type="entry name" value="CH_dom"/>
</dbReference>
<evidence type="ECO:0000256" key="5">
    <source>
        <dbReference type="ARBA" id="ARBA00022737"/>
    </source>
</evidence>
<comment type="similarity">
    <text evidence="2">Belongs to the spectrin family.</text>
</comment>
<keyword evidence="5" id="KW-0677">Repeat</keyword>
<evidence type="ECO:0000256" key="8">
    <source>
        <dbReference type="SAM" id="Coils"/>
    </source>
</evidence>
<feature type="domain" description="Calponin-homology (CH)" evidence="9">
    <location>
        <begin position="37"/>
        <end position="142"/>
    </location>
</feature>
<dbReference type="PANTHER" id="PTHR11915">
    <property type="entry name" value="SPECTRIN/FILAMIN RELATED CYTOSKELETAL PROTEIN"/>
    <property type="match status" value="1"/>
</dbReference>
<evidence type="ECO:0000256" key="4">
    <source>
        <dbReference type="ARBA" id="ARBA00022490"/>
    </source>
</evidence>
<dbReference type="GO" id="GO:0005856">
    <property type="term" value="C:cytoskeleton"/>
    <property type="evidence" value="ECO:0007669"/>
    <property type="project" value="UniProtKB-SubCell"/>
</dbReference>
<dbReference type="FunFam" id="1.20.58.60:FF:000553">
    <property type="entry name" value="Spectrin, beta, non-erythrocytic 5"/>
    <property type="match status" value="1"/>
</dbReference>
<evidence type="ECO:0000256" key="3">
    <source>
        <dbReference type="ARBA" id="ARBA00022467"/>
    </source>
</evidence>
<dbReference type="SUPFAM" id="SSF47576">
    <property type="entry name" value="Calponin-homology domain, CH-domain"/>
    <property type="match status" value="1"/>
</dbReference>
<reference evidence="10" key="1">
    <citation type="submission" date="2020-10" db="EMBL/GenBank/DDBJ databases">
        <title>Catharus ustulatus (Swainson's thrush) genome, bCatUst1, primary haplotype v2.</title>
        <authorList>
            <person name="Delmore K."/>
            <person name="Vafadar M."/>
            <person name="Formenti G."/>
            <person name="Chow W."/>
            <person name="Pelan S."/>
            <person name="Howe K."/>
            <person name="Rhie A."/>
            <person name="Mountcastle J."/>
            <person name="Haase B."/>
            <person name="Fedrigo O."/>
            <person name="Jarvis E.D."/>
        </authorList>
    </citation>
    <scope>NUCLEOTIDE SEQUENCE [LARGE SCALE GENOMIC DNA]</scope>
</reference>
<dbReference type="Gene3D" id="1.20.58.60">
    <property type="match status" value="22"/>
</dbReference>
<dbReference type="SMART" id="SM00033">
    <property type="entry name" value="CH"/>
    <property type="match status" value="2"/>
</dbReference>
<dbReference type="FunFam" id="1.20.58.60:FF:000135">
    <property type="entry name" value="Spectrin beta chain, non-erythrocytic"/>
    <property type="match status" value="1"/>
</dbReference>
<dbReference type="FunFam" id="1.10.418.10:FF:000001">
    <property type="entry name" value="Actinin alpha 1"/>
    <property type="match status" value="1"/>
</dbReference>
<protein>
    <recommendedName>
        <fullName evidence="9">Calponin-homology (CH) domain-containing protein</fullName>
    </recommendedName>
</protein>
<dbReference type="FunFam" id="1.10.418.10:FF:000043">
    <property type="entry name" value="Spectrin beta chain, non-erythrocytic"/>
    <property type="match status" value="1"/>
</dbReference>
<feature type="coiled-coil region" evidence="8">
    <location>
        <begin position="1353"/>
        <end position="1406"/>
    </location>
</feature>
<dbReference type="PROSITE" id="PS00019">
    <property type="entry name" value="ACTININ_1"/>
    <property type="match status" value="1"/>
</dbReference>
<dbReference type="GO" id="GO:0003779">
    <property type="term" value="F:actin binding"/>
    <property type="evidence" value="ECO:0007669"/>
    <property type="project" value="UniProtKB-KW"/>
</dbReference>
<dbReference type="Ensembl" id="ENSCUST00005007541.1">
    <property type="protein sequence ID" value="ENSCUSP00005007265.1"/>
    <property type="gene ID" value="ENSCUSG00005004510.1"/>
</dbReference>
<dbReference type="PROSITE" id="PS50021">
    <property type="entry name" value="CH"/>
    <property type="match status" value="2"/>
</dbReference>
<dbReference type="FunFam" id="1.20.58.60:FF:000355">
    <property type="entry name" value="Spectrin, beta, non-erythrocytic 5"/>
    <property type="match status" value="1"/>
</dbReference>
<dbReference type="Gene3D" id="1.10.418.10">
    <property type="entry name" value="Calponin-like domain"/>
    <property type="match status" value="2"/>
</dbReference>
<dbReference type="InterPro" id="IPR036872">
    <property type="entry name" value="CH_dom_sf"/>
</dbReference>
<feature type="coiled-coil region" evidence="8">
    <location>
        <begin position="1211"/>
        <end position="1245"/>
    </location>
</feature>
<feature type="coiled-coil region" evidence="8">
    <location>
        <begin position="2604"/>
        <end position="2663"/>
    </location>
</feature>
<reference evidence="10" key="2">
    <citation type="submission" date="2025-08" db="UniProtKB">
        <authorList>
            <consortium name="Ensembl"/>
        </authorList>
    </citation>
    <scope>IDENTIFICATION</scope>
</reference>
<keyword evidence="7" id="KW-0206">Cytoskeleton</keyword>
<dbReference type="FunFam" id="1.20.58.60:FF:000361">
    <property type="entry name" value="Spectrin, beta, non-erythrocytic 5"/>
    <property type="match status" value="1"/>
</dbReference>
<feature type="coiled-coil region" evidence="8">
    <location>
        <begin position="2703"/>
        <end position="2776"/>
    </location>
</feature>
<evidence type="ECO:0000256" key="6">
    <source>
        <dbReference type="ARBA" id="ARBA00023203"/>
    </source>
</evidence>
<evidence type="ECO:0000259" key="9">
    <source>
        <dbReference type="PROSITE" id="PS50021"/>
    </source>
</evidence>
<dbReference type="InterPro" id="IPR018159">
    <property type="entry name" value="Spectrin/alpha-actinin"/>
</dbReference>
<name>A0A8C3Y009_CATUS</name>
<keyword evidence="6" id="KW-0009">Actin-binding</keyword>
<evidence type="ECO:0000313" key="11">
    <source>
        <dbReference type="Proteomes" id="UP000694563"/>
    </source>
</evidence>
<dbReference type="FunFam" id="1.20.58.60:FF:000017">
    <property type="entry name" value="Spectrin alpha chain, non-erythrocytic 1"/>
    <property type="match status" value="1"/>
</dbReference>
<organism evidence="10 11">
    <name type="scientific">Catharus ustulatus</name>
    <name type="common">Russet-backed thrush</name>
    <name type="synonym">Hylocichla ustulatus</name>
    <dbReference type="NCBI Taxonomy" id="91951"/>
    <lineage>
        <taxon>Eukaryota</taxon>
        <taxon>Metazoa</taxon>
        <taxon>Chordata</taxon>
        <taxon>Craniata</taxon>
        <taxon>Vertebrata</taxon>
        <taxon>Euteleostomi</taxon>
        <taxon>Archelosauria</taxon>
        <taxon>Archosauria</taxon>
        <taxon>Dinosauria</taxon>
        <taxon>Saurischia</taxon>
        <taxon>Theropoda</taxon>
        <taxon>Coelurosauria</taxon>
        <taxon>Aves</taxon>
        <taxon>Neognathae</taxon>
        <taxon>Neoaves</taxon>
        <taxon>Telluraves</taxon>
        <taxon>Australaves</taxon>
        <taxon>Passeriformes</taxon>
        <taxon>Turdidae</taxon>
        <taxon>Catharus</taxon>
    </lineage>
</organism>
<keyword evidence="11" id="KW-1185">Reference proteome</keyword>
<feature type="domain" description="Calponin-homology (CH)" evidence="9">
    <location>
        <begin position="160"/>
        <end position="265"/>
    </location>
</feature>
<dbReference type="FunFam" id="1.20.58.60:FF:000277">
    <property type="entry name" value="Spectrin beta chain, non-erythrocytic"/>
    <property type="match status" value="1"/>
</dbReference>
<dbReference type="Proteomes" id="UP000694563">
    <property type="component" value="Chromosome 6"/>
</dbReference>
<dbReference type="SMART" id="SM00150">
    <property type="entry name" value="SPEC"/>
    <property type="match status" value="26"/>
</dbReference>
<dbReference type="SUPFAM" id="SSF46966">
    <property type="entry name" value="Spectrin repeat"/>
    <property type="match status" value="23"/>
</dbReference>
<evidence type="ECO:0000256" key="7">
    <source>
        <dbReference type="ARBA" id="ARBA00023212"/>
    </source>
</evidence>
<accession>A0A8C3Y009</accession>
<feature type="coiled-coil region" evidence="8">
    <location>
        <begin position="761"/>
        <end position="795"/>
    </location>
</feature>
<dbReference type="FunFam" id="1.20.58.60:FF:000011">
    <property type="entry name" value="Spectrin beta chain"/>
    <property type="match status" value="1"/>
</dbReference>
<dbReference type="Pfam" id="PF00435">
    <property type="entry name" value="Spectrin"/>
    <property type="match status" value="26"/>
</dbReference>
<feature type="coiled-coil region" evidence="8">
    <location>
        <begin position="2296"/>
        <end position="2323"/>
    </location>
</feature>